<feature type="domain" description="Smf/DprA SLOG" evidence="2">
    <location>
        <begin position="73"/>
        <end position="278"/>
    </location>
</feature>
<dbReference type="SUPFAM" id="SSF102405">
    <property type="entry name" value="MCP/YpsA-like"/>
    <property type="match status" value="1"/>
</dbReference>
<dbReference type="InterPro" id="IPR057666">
    <property type="entry name" value="DrpA_SLOG"/>
</dbReference>
<evidence type="ECO:0000313" key="4">
    <source>
        <dbReference type="EMBL" id="VTT43630.1"/>
    </source>
</evidence>
<organism evidence="4 5">
    <name type="scientific">Streptococcus porcinus</name>
    <dbReference type="NCBI Taxonomy" id="1340"/>
    <lineage>
        <taxon>Bacteria</taxon>
        <taxon>Bacillati</taxon>
        <taxon>Bacillota</taxon>
        <taxon>Bacilli</taxon>
        <taxon>Lactobacillales</taxon>
        <taxon>Streptococcaceae</taxon>
        <taxon>Streptococcus</taxon>
    </lineage>
</organism>
<evidence type="ECO:0000313" key="5">
    <source>
        <dbReference type="Proteomes" id="UP000306241"/>
    </source>
</evidence>
<comment type="similarity">
    <text evidence="1">Belongs to the DprA/Smf family.</text>
</comment>
<dbReference type="GO" id="GO:0009294">
    <property type="term" value="P:DNA-mediated transformation"/>
    <property type="evidence" value="ECO:0007669"/>
    <property type="project" value="InterPro"/>
</dbReference>
<accession>A0A4V0H3E0</accession>
<dbReference type="Proteomes" id="UP000306241">
    <property type="component" value="Chromosome"/>
</dbReference>
<evidence type="ECO:0000259" key="3">
    <source>
        <dbReference type="Pfam" id="PF18255"/>
    </source>
</evidence>
<dbReference type="RefSeq" id="WP_003083806.1">
    <property type="nucleotide sequence ID" value="NZ_CP070236.1"/>
</dbReference>
<dbReference type="InterPro" id="IPR003488">
    <property type="entry name" value="DprA"/>
</dbReference>
<dbReference type="NCBIfam" id="TIGR00732">
    <property type="entry name" value="dprA"/>
    <property type="match status" value="1"/>
</dbReference>
<dbReference type="AlphaFoldDB" id="A0A4V0H3E0"/>
<protein>
    <submittedName>
        <fullName evidence="4">SMF family protein</fullName>
    </submittedName>
</protein>
<proteinExistence type="inferred from homology"/>
<dbReference type="InterPro" id="IPR041104">
    <property type="entry name" value="SAM_DprA"/>
</dbReference>
<reference evidence="4 5" key="1">
    <citation type="submission" date="2019-05" db="EMBL/GenBank/DDBJ databases">
        <authorList>
            <consortium name="Pathogen Informatics"/>
        </authorList>
    </citation>
    <scope>NUCLEOTIDE SEQUENCE [LARGE SCALE GENOMIC DNA]</scope>
    <source>
        <strain evidence="4 5">NCTC10924</strain>
    </source>
</reference>
<name>A0A4V0H3E0_STRPO</name>
<dbReference type="EMBL" id="LR594052">
    <property type="protein sequence ID" value="VTT43630.1"/>
    <property type="molecule type" value="Genomic_DNA"/>
</dbReference>
<dbReference type="PANTHER" id="PTHR43022">
    <property type="entry name" value="PROTEIN SMF"/>
    <property type="match status" value="1"/>
</dbReference>
<dbReference type="Gene3D" id="3.40.50.450">
    <property type="match status" value="1"/>
</dbReference>
<gene>
    <name evidence="4" type="primary">smf</name>
    <name evidence="4" type="ORF">NCTC10924_00884</name>
</gene>
<dbReference type="OrthoDB" id="9785707at2"/>
<sequence>MNNFELYKLRKAGLKNHHILNVINYYQTYGKSLSLRNIAVASETLDPIQFIETYKTIDSKALRKEFNQYPSISLLDKNYPSYLKEIYNPPVLLFYQGNLELLNYPKLAVVGSRKASQSGLKATQKIIEELDNKLIIVSGLARGVDTAAHCCALKTGGHTIAVIGSGFTHYYPKENQRLQKFIASNHLLLTEYGPNDPPLSIHFPERNRIIAGLVKAVLVIEAKRRSGSLITCRHALENGREVFAIPGNISDGFSDGCNQLIQEGAKCIMSGLDVLTELF</sequence>
<dbReference type="Pfam" id="PF02481">
    <property type="entry name" value="DNA_processg_A"/>
    <property type="match status" value="1"/>
</dbReference>
<evidence type="ECO:0000256" key="1">
    <source>
        <dbReference type="ARBA" id="ARBA00006525"/>
    </source>
</evidence>
<dbReference type="PANTHER" id="PTHR43022:SF1">
    <property type="entry name" value="PROTEIN SMF"/>
    <property type="match status" value="1"/>
</dbReference>
<evidence type="ECO:0000259" key="2">
    <source>
        <dbReference type="Pfam" id="PF02481"/>
    </source>
</evidence>
<dbReference type="Pfam" id="PF18255">
    <property type="entry name" value="SAM_DprA"/>
    <property type="match status" value="1"/>
</dbReference>
<feature type="domain" description="DNA processing protein A sterile alpha motif" evidence="3">
    <location>
        <begin position="1"/>
        <end position="62"/>
    </location>
</feature>